<organism evidence="8 9">
    <name type="scientific">Rugamonas rubra</name>
    <dbReference type="NCBI Taxonomy" id="758825"/>
    <lineage>
        <taxon>Bacteria</taxon>
        <taxon>Pseudomonadati</taxon>
        <taxon>Pseudomonadota</taxon>
        <taxon>Betaproteobacteria</taxon>
        <taxon>Burkholderiales</taxon>
        <taxon>Oxalobacteraceae</taxon>
        <taxon>Telluria group</taxon>
        <taxon>Rugamonas</taxon>
    </lineage>
</organism>
<dbReference type="RefSeq" id="WP_093387512.1">
    <property type="nucleotide sequence ID" value="NZ_FOTW01000010.1"/>
</dbReference>
<evidence type="ECO:0000313" key="8">
    <source>
        <dbReference type="EMBL" id="SFL97838.1"/>
    </source>
</evidence>
<evidence type="ECO:0000256" key="2">
    <source>
        <dbReference type="ARBA" id="ARBA00009772"/>
    </source>
</evidence>
<evidence type="ECO:0000256" key="7">
    <source>
        <dbReference type="SAM" id="Phobius"/>
    </source>
</evidence>
<dbReference type="OrthoDB" id="9153610at2"/>
<feature type="transmembrane region" description="Helical" evidence="7">
    <location>
        <begin position="45"/>
        <end position="62"/>
    </location>
</feature>
<evidence type="ECO:0000256" key="6">
    <source>
        <dbReference type="ARBA" id="ARBA00023136"/>
    </source>
</evidence>
<protein>
    <submittedName>
        <fullName evidence="8">Type III secretion protein T</fullName>
    </submittedName>
</protein>
<dbReference type="InterPro" id="IPR002010">
    <property type="entry name" value="T3SS_IM_R"/>
</dbReference>
<feature type="transmembrane region" description="Helical" evidence="7">
    <location>
        <begin position="12"/>
        <end position="33"/>
    </location>
</feature>
<reference evidence="8 9" key="1">
    <citation type="submission" date="2016-10" db="EMBL/GenBank/DDBJ databases">
        <authorList>
            <person name="de Groot N.N."/>
        </authorList>
    </citation>
    <scope>NUCLEOTIDE SEQUENCE [LARGE SCALE GENOMIC DNA]</scope>
    <source>
        <strain evidence="8 9">ATCC 43154</strain>
    </source>
</reference>
<dbReference type="EMBL" id="FOTW01000010">
    <property type="protein sequence ID" value="SFL97838.1"/>
    <property type="molecule type" value="Genomic_DNA"/>
</dbReference>
<comment type="subcellular location">
    <subcellularLocation>
        <location evidence="1">Cell membrane</location>
        <topology evidence="1">Multi-pass membrane protein</topology>
    </subcellularLocation>
</comment>
<proteinExistence type="inferred from homology"/>
<feature type="transmembrane region" description="Helical" evidence="7">
    <location>
        <begin position="183"/>
        <end position="212"/>
    </location>
</feature>
<keyword evidence="6 7" id="KW-0472">Membrane</keyword>
<evidence type="ECO:0000256" key="1">
    <source>
        <dbReference type="ARBA" id="ARBA00004651"/>
    </source>
</evidence>
<name>A0A1I4M384_9BURK</name>
<evidence type="ECO:0000313" key="9">
    <source>
        <dbReference type="Proteomes" id="UP000199470"/>
    </source>
</evidence>
<keyword evidence="4 7" id="KW-0812">Transmembrane</keyword>
<evidence type="ECO:0000256" key="3">
    <source>
        <dbReference type="ARBA" id="ARBA00022475"/>
    </source>
</evidence>
<dbReference type="PRINTS" id="PR00953">
    <property type="entry name" value="TYPE3IMRPROT"/>
</dbReference>
<gene>
    <name evidence="8" type="ORF">SAMN02982985_02220</name>
</gene>
<keyword evidence="5 7" id="KW-1133">Transmembrane helix</keyword>
<comment type="similarity">
    <text evidence="2">Belongs to the FliR/MopE/SpaR family.</text>
</comment>
<dbReference type="AlphaFoldDB" id="A0A1I4M384"/>
<feature type="transmembrane region" description="Helical" evidence="7">
    <location>
        <begin position="82"/>
        <end position="104"/>
    </location>
</feature>
<accession>A0A1I4M384</accession>
<dbReference type="GO" id="GO:0006605">
    <property type="term" value="P:protein targeting"/>
    <property type="evidence" value="ECO:0007669"/>
    <property type="project" value="InterPro"/>
</dbReference>
<keyword evidence="9" id="KW-1185">Reference proteome</keyword>
<evidence type="ECO:0000256" key="5">
    <source>
        <dbReference type="ARBA" id="ARBA00022989"/>
    </source>
</evidence>
<dbReference type="PANTHER" id="PTHR30065">
    <property type="entry name" value="FLAGELLAR BIOSYNTHETIC PROTEIN FLIR"/>
    <property type="match status" value="1"/>
</dbReference>
<dbReference type="PANTHER" id="PTHR30065:SF1">
    <property type="entry name" value="SURFACE PRESENTATION OF ANTIGENS PROTEIN SPAR"/>
    <property type="match status" value="1"/>
</dbReference>
<sequence length="273" mass="29285">MPPSLLLDLQTLLVTIALVTPRALVCLTILPGFSLRTLTGMARTGAALAVALPAALPTFEFVRHTPPDVFTAVVLVFKETLLGGMLGVLLALPIWVVQSIGSILDSQRSPIQIQANNQSMDQDASALGAMLVQAVVLLMIQAGLFVALARILIESYGSWPVFHLLPPFEPGHFDVVVKRFGEFLWYVLVYGGPVLIPLVMVDFGFAMVGVFASNLQVSFASSPIKSLLGMFILLVYWPTLSHYVGGDFAHMLDLAASLLQVGPGPRAPAEPLP</sequence>
<dbReference type="Pfam" id="PF01311">
    <property type="entry name" value="Bac_export_1"/>
    <property type="match status" value="1"/>
</dbReference>
<dbReference type="GO" id="GO:0005886">
    <property type="term" value="C:plasma membrane"/>
    <property type="evidence" value="ECO:0007669"/>
    <property type="project" value="UniProtKB-SubCell"/>
</dbReference>
<evidence type="ECO:0000256" key="4">
    <source>
        <dbReference type="ARBA" id="ARBA00022692"/>
    </source>
</evidence>
<feature type="transmembrane region" description="Helical" evidence="7">
    <location>
        <begin position="224"/>
        <end position="244"/>
    </location>
</feature>
<dbReference type="Proteomes" id="UP000199470">
    <property type="component" value="Unassembled WGS sequence"/>
</dbReference>
<keyword evidence="3" id="KW-1003">Cell membrane</keyword>
<feature type="transmembrane region" description="Helical" evidence="7">
    <location>
        <begin position="125"/>
        <end position="153"/>
    </location>
</feature>
<dbReference type="STRING" id="758825.SAMN02982985_02220"/>